<accession>A0A2A9CTX1</accession>
<dbReference type="Proteomes" id="UP000226079">
    <property type="component" value="Unassembled WGS sequence"/>
</dbReference>
<name>A0A2A9CTX1_9ACTN</name>
<keyword evidence="2" id="KW-1185">Reference proteome</keyword>
<sequence length="168" mass="19005">MPRPTTAAALSEASQRNFAALLQLVDGLSEEQRTAEFTFPDRDRNVRDVLAHLHHWHLMMLGWYADGSAGRPVHAPAPGYTWRTLPALNAEIRAQYQDVPLDQVRGQLHASHDQLQALIDAQHDPELFEKKHYAWTGSTSLGAYLVGSTSSHYDWAIKKLRKHQRSAF</sequence>
<dbReference type="PANTHER" id="PTHR40658">
    <property type="match status" value="1"/>
</dbReference>
<dbReference type="AlphaFoldDB" id="A0A2A9CTX1"/>
<dbReference type="Gene3D" id="1.20.120.450">
    <property type="entry name" value="dinb family like domain"/>
    <property type="match status" value="1"/>
</dbReference>
<dbReference type="RefSeq" id="WP_098460974.1">
    <property type="nucleotide sequence ID" value="NZ_PDJC01000001.1"/>
</dbReference>
<dbReference type="EMBL" id="PDJC01000001">
    <property type="protein sequence ID" value="PFG17556.1"/>
    <property type="molecule type" value="Genomic_DNA"/>
</dbReference>
<dbReference type="InterPro" id="IPR034660">
    <property type="entry name" value="DinB/YfiT-like"/>
</dbReference>
<evidence type="ECO:0000313" key="1">
    <source>
        <dbReference type="EMBL" id="PFG17556.1"/>
    </source>
</evidence>
<dbReference type="OrthoDB" id="4484862at2"/>
<gene>
    <name evidence="1" type="ORF">ATK74_2129</name>
</gene>
<evidence type="ECO:0000313" key="2">
    <source>
        <dbReference type="Proteomes" id="UP000226079"/>
    </source>
</evidence>
<reference evidence="1 2" key="1">
    <citation type="submission" date="2017-10" db="EMBL/GenBank/DDBJ databases">
        <title>Sequencing the genomes of 1000 actinobacteria strains.</title>
        <authorList>
            <person name="Klenk H.-P."/>
        </authorList>
    </citation>
    <scope>NUCLEOTIDE SEQUENCE [LARGE SCALE GENOMIC DNA]</scope>
    <source>
        <strain evidence="1 2">DSM 15597</strain>
    </source>
</reference>
<dbReference type="PIRSF" id="PIRSF031551">
    <property type="entry name" value="DUF1706"/>
    <property type="match status" value="1"/>
</dbReference>
<dbReference type="InterPro" id="IPR012550">
    <property type="entry name" value="DUF1706"/>
</dbReference>
<protein>
    <recommendedName>
        <fullName evidence="3">DinB family protein</fullName>
    </recommendedName>
</protein>
<dbReference type="PANTHER" id="PTHR40658:SF4">
    <property type="entry name" value="HYPOTHETICAL CYTOSOLIC PROTEIN"/>
    <property type="match status" value="1"/>
</dbReference>
<dbReference type="SUPFAM" id="SSF109854">
    <property type="entry name" value="DinB/YfiT-like putative metalloenzymes"/>
    <property type="match status" value="1"/>
</dbReference>
<proteinExistence type="predicted"/>
<comment type="caution">
    <text evidence="1">The sequence shown here is derived from an EMBL/GenBank/DDBJ whole genome shotgun (WGS) entry which is preliminary data.</text>
</comment>
<organism evidence="1 2">
    <name type="scientific">Propionicimonas paludicola</name>
    <dbReference type="NCBI Taxonomy" id="185243"/>
    <lineage>
        <taxon>Bacteria</taxon>
        <taxon>Bacillati</taxon>
        <taxon>Actinomycetota</taxon>
        <taxon>Actinomycetes</taxon>
        <taxon>Propionibacteriales</taxon>
        <taxon>Nocardioidaceae</taxon>
        <taxon>Propionicimonas</taxon>
    </lineage>
</organism>
<evidence type="ECO:0008006" key="3">
    <source>
        <dbReference type="Google" id="ProtNLM"/>
    </source>
</evidence>
<dbReference type="Pfam" id="PF08020">
    <property type="entry name" value="DUF1706"/>
    <property type="match status" value="1"/>
</dbReference>